<dbReference type="AlphaFoldDB" id="A0A2J6TBR5"/>
<keyword evidence="2" id="KW-1185">Reference proteome</keyword>
<dbReference type="RefSeq" id="XP_024737306.1">
    <property type="nucleotide sequence ID" value="XM_024872450.1"/>
</dbReference>
<gene>
    <name evidence="1" type="ORF">K444DRAFT_392163</name>
</gene>
<proteinExistence type="predicted"/>
<name>A0A2J6TBR5_9HELO</name>
<evidence type="ECO:0008006" key="3">
    <source>
        <dbReference type="Google" id="ProtNLM"/>
    </source>
</evidence>
<dbReference type="GeneID" id="36580531"/>
<dbReference type="InParanoid" id="A0A2J6TBR5"/>
<reference evidence="1 2" key="1">
    <citation type="submission" date="2016-04" db="EMBL/GenBank/DDBJ databases">
        <title>A degradative enzymes factory behind the ericoid mycorrhizal symbiosis.</title>
        <authorList>
            <consortium name="DOE Joint Genome Institute"/>
            <person name="Martino E."/>
            <person name="Morin E."/>
            <person name="Grelet G."/>
            <person name="Kuo A."/>
            <person name="Kohler A."/>
            <person name="Daghino S."/>
            <person name="Barry K."/>
            <person name="Choi C."/>
            <person name="Cichocki N."/>
            <person name="Clum A."/>
            <person name="Copeland A."/>
            <person name="Hainaut M."/>
            <person name="Haridas S."/>
            <person name="Labutti K."/>
            <person name="Lindquist E."/>
            <person name="Lipzen A."/>
            <person name="Khouja H.-R."/>
            <person name="Murat C."/>
            <person name="Ohm R."/>
            <person name="Olson A."/>
            <person name="Spatafora J."/>
            <person name="Veneault-Fourrey C."/>
            <person name="Henrissat B."/>
            <person name="Grigoriev I."/>
            <person name="Martin F."/>
            <person name="Perotto S."/>
        </authorList>
    </citation>
    <scope>NUCLEOTIDE SEQUENCE [LARGE SCALE GENOMIC DNA]</scope>
    <source>
        <strain evidence="1 2">E</strain>
    </source>
</reference>
<sequence>MYQPRTIVPAEPAPLLCHCCSANIVPVNARTIATFPLLDLPAELVLCVFDVLAKKGDWCTLTCLALSSRLLYHTLKERYHPTPIPLEHNFWRSDGAASAYLHGCSLFQCRRINNGSVTLAQLIKSFIGPSCRLLDGEFPPVFVSKKVYGDQDGCDNKIERELRGRRRDFRRMTHYHKGKVSSVIVCSTIGLYTPSNVVQMTHLLPSPFNKGEDWTEEVWERCLEFEKLGWTKDMEGYFGRNIRACNVGKTLARRMGYNATRRQASGGIRKGAETL</sequence>
<dbReference type="Proteomes" id="UP000235371">
    <property type="component" value="Unassembled WGS sequence"/>
</dbReference>
<evidence type="ECO:0000313" key="1">
    <source>
        <dbReference type="EMBL" id="PMD60402.1"/>
    </source>
</evidence>
<accession>A0A2J6TBR5</accession>
<evidence type="ECO:0000313" key="2">
    <source>
        <dbReference type="Proteomes" id="UP000235371"/>
    </source>
</evidence>
<dbReference type="OrthoDB" id="10286614at2759"/>
<protein>
    <recommendedName>
        <fullName evidence="3">F-box domain-containing protein</fullName>
    </recommendedName>
</protein>
<dbReference type="EMBL" id="KZ613790">
    <property type="protein sequence ID" value="PMD60402.1"/>
    <property type="molecule type" value="Genomic_DNA"/>
</dbReference>
<organism evidence="1 2">
    <name type="scientific">Hyaloscypha bicolor E</name>
    <dbReference type="NCBI Taxonomy" id="1095630"/>
    <lineage>
        <taxon>Eukaryota</taxon>
        <taxon>Fungi</taxon>
        <taxon>Dikarya</taxon>
        <taxon>Ascomycota</taxon>
        <taxon>Pezizomycotina</taxon>
        <taxon>Leotiomycetes</taxon>
        <taxon>Helotiales</taxon>
        <taxon>Hyaloscyphaceae</taxon>
        <taxon>Hyaloscypha</taxon>
        <taxon>Hyaloscypha bicolor</taxon>
    </lineage>
</organism>